<feature type="region of interest" description="Disordered" evidence="11">
    <location>
        <begin position="1"/>
        <end position="20"/>
    </location>
</feature>
<sequence length="329" mass="37196">MAQTSTSPTQQSAPPQSTATRSVFNHKRLINLSNPQIDIISGFCAGIVSNIVSHPLDTIKVRMQVGSTHSLKLVPTVKSIYQAEGIRGFFKGVLSPIMGRAPISAILFTALGYARRKLEKRKNLSENQRQFLAGAIAGFCYTNIAFMFDLLKTRAQVTKYKTMSYREEVAKIYQNEGYMGFTRGYTGMLLRDSPGFGIHFCLFELLKRTFHVQQMEKEIRDREGCGETHYCMSAEIAFAKFLCGGTAGCLTWTICYPLDTVKSKMQTYEGTDRLSLRKVFIDLYREQGLLKLYRGIHVQLMRAFPSTASSLLIYETVQSTLKRSQYKLE</sequence>
<dbReference type="InterPro" id="IPR050567">
    <property type="entry name" value="Mitochondrial_Carrier"/>
</dbReference>
<evidence type="ECO:0000256" key="9">
    <source>
        <dbReference type="PROSITE-ProRule" id="PRU00282"/>
    </source>
</evidence>
<keyword evidence="5" id="KW-0677">Repeat</keyword>
<keyword evidence="8 9" id="KW-0472">Membrane</keyword>
<dbReference type="GO" id="GO:0031966">
    <property type="term" value="C:mitochondrial membrane"/>
    <property type="evidence" value="ECO:0007669"/>
    <property type="project" value="UniProtKB-SubCell"/>
</dbReference>
<feature type="repeat" description="Solcar" evidence="9">
    <location>
        <begin position="125"/>
        <end position="209"/>
    </location>
</feature>
<dbReference type="Proteomes" id="UP000785679">
    <property type="component" value="Unassembled WGS sequence"/>
</dbReference>
<gene>
    <name evidence="13" type="ORF">FGO68_gene9409</name>
</gene>
<comment type="similarity">
    <text evidence="2 10">Belongs to the mitochondrial carrier (TC 2.A.29) family.</text>
</comment>
<dbReference type="PROSITE" id="PS50920">
    <property type="entry name" value="SOLCAR"/>
    <property type="match status" value="3"/>
</dbReference>
<comment type="caution">
    <text evidence="13">The sequence shown here is derived from an EMBL/GenBank/DDBJ whole genome shotgun (WGS) entry which is preliminary data.</text>
</comment>
<comment type="subcellular location">
    <subcellularLocation>
        <location evidence="1">Mitochondrion membrane</location>
        <topology evidence="1">Multi-pass membrane protein</topology>
    </subcellularLocation>
</comment>
<dbReference type="Pfam" id="PF00153">
    <property type="entry name" value="Mito_carr"/>
    <property type="match status" value="3"/>
</dbReference>
<dbReference type="GO" id="GO:0022857">
    <property type="term" value="F:transmembrane transporter activity"/>
    <property type="evidence" value="ECO:0007669"/>
    <property type="project" value="TreeGrafter"/>
</dbReference>
<evidence type="ECO:0000256" key="11">
    <source>
        <dbReference type="SAM" id="MobiDB-lite"/>
    </source>
</evidence>
<feature type="repeat" description="Solcar" evidence="9">
    <location>
        <begin position="33"/>
        <end position="117"/>
    </location>
</feature>
<evidence type="ECO:0000256" key="10">
    <source>
        <dbReference type="RuleBase" id="RU000488"/>
    </source>
</evidence>
<dbReference type="PRINTS" id="PR00926">
    <property type="entry name" value="MITOCARRIER"/>
</dbReference>
<evidence type="ECO:0000256" key="1">
    <source>
        <dbReference type="ARBA" id="ARBA00004225"/>
    </source>
</evidence>
<evidence type="ECO:0000256" key="8">
    <source>
        <dbReference type="ARBA" id="ARBA00023136"/>
    </source>
</evidence>
<accession>A0A8J8NL55</accession>
<evidence type="ECO:0000256" key="6">
    <source>
        <dbReference type="ARBA" id="ARBA00022989"/>
    </source>
</evidence>
<protein>
    <recommendedName>
        <fullName evidence="15">Mitochondrial carrier protein</fullName>
    </recommendedName>
</protein>
<dbReference type="OrthoDB" id="409586at2759"/>
<feature type="repeat" description="Solcar" evidence="9">
    <location>
        <begin position="235"/>
        <end position="320"/>
    </location>
</feature>
<reference evidence="13" key="1">
    <citation type="submission" date="2019-06" db="EMBL/GenBank/DDBJ databases">
        <authorList>
            <person name="Zheng W."/>
        </authorList>
    </citation>
    <scope>NUCLEOTIDE SEQUENCE</scope>
    <source>
        <strain evidence="13">QDHG01</strain>
    </source>
</reference>
<evidence type="ECO:0000256" key="7">
    <source>
        <dbReference type="ARBA" id="ARBA00023128"/>
    </source>
</evidence>
<evidence type="ECO:0000256" key="12">
    <source>
        <dbReference type="SAM" id="Phobius"/>
    </source>
</evidence>
<dbReference type="InterPro" id="IPR023395">
    <property type="entry name" value="MCP_dom_sf"/>
</dbReference>
<organism evidence="13 14">
    <name type="scientific">Halteria grandinella</name>
    <dbReference type="NCBI Taxonomy" id="5974"/>
    <lineage>
        <taxon>Eukaryota</taxon>
        <taxon>Sar</taxon>
        <taxon>Alveolata</taxon>
        <taxon>Ciliophora</taxon>
        <taxon>Intramacronucleata</taxon>
        <taxon>Spirotrichea</taxon>
        <taxon>Stichotrichia</taxon>
        <taxon>Sporadotrichida</taxon>
        <taxon>Halteriidae</taxon>
        <taxon>Halteria</taxon>
    </lineage>
</organism>
<keyword evidence="4 9" id="KW-0812">Transmembrane</keyword>
<evidence type="ECO:0000256" key="5">
    <source>
        <dbReference type="ARBA" id="ARBA00022737"/>
    </source>
</evidence>
<dbReference type="AlphaFoldDB" id="A0A8J8NL55"/>
<name>A0A8J8NL55_HALGN</name>
<feature type="transmembrane region" description="Helical" evidence="12">
    <location>
        <begin position="131"/>
        <end position="151"/>
    </location>
</feature>
<dbReference type="PANTHER" id="PTHR45624">
    <property type="entry name" value="MITOCHONDRIAL BASIC AMINO ACIDS TRANSPORTER-RELATED"/>
    <property type="match status" value="1"/>
</dbReference>
<evidence type="ECO:0000313" key="13">
    <source>
        <dbReference type="EMBL" id="TNV77497.1"/>
    </source>
</evidence>
<keyword evidence="6 12" id="KW-1133">Transmembrane helix</keyword>
<dbReference type="SUPFAM" id="SSF103506">
    <property type="entry name" value="Mitochondrial carrier"/>
    <property type="match status" value="1"/>
</dbReference>
<keyword evidence="7" id="KW-0496">Mitochondrion</keyword>
<keyword evidence="3 10" id="KW-0813">Transport</keyword>
<dbReference type="InterPro" id="IPR018108">
    <property type="entry name" value="MCP_transmembrane"/>
</dbReference>
<dbReference type="InterPro" id="IPR002067">
    <property type="entry name" value="MCP"/>
</dbReference>
<evidence type="ECO:0000256" key="2">
    <source>
        <dbReference type="ARBA" id="ARBA00006375"/>
    </source>
</evidence>
<keyword evidence="14" id="KW-1185">Reference proteome</keyword>
<proteinExistence type="inferred from homology"/>
<evidence type="ECO:0008006" key="15">
    <source>
        <dbReference type="Google" id="ProtNLM"/>
    </source>
</evidence>
<dbReference type="Gene3D" id="1.50.40.10">
    <property type="entry name" value="Mitochondrial carrier domain"/>
    <property type="match status" value="1"/>
</dbReference>
<feature type="transmembrane region" description="Helical" evidence="12">
    <location>
        <begin position="88"/>
        <end position="111"/>
    </location>
</feature>
<evidence type="ECO:0000313" key="14">
    <source>
        <dbReference type="Proteomes" id="UP000785679"/>
    </source>
</evidence>
<dbReference type="EMBL" id="RRYP01011808">
    <property type="protein sequence ID" value="TNV77497.1"/>
    <property type="molecule type" value="Genomic_DNA"/>
</dbReference>
<evidence type="ECO:0000256" key="3">
    <source>
        <dbReference type="ARBA" id="ARBA00022448"/>
    </source>
</evidence>
<dbReference type="PANTHER" id="PTHR45624:SF10">
    <property type="entry name" value="SLC (SOLUTE CARRIER) HOMOLOG"/>
    <property type="match status" value="1"/>
</dbReference>
<evidence type="ECO:0000256" key="4">
    <source>
        <dbReference type="ARBA" id="ARBA00022692"/>
    </source>
</evidence>